<accession>A0A9W8HXY8</accession>
<keyword evidence="2 4" id="KW-0863">Zinc-finger</keyword>
<feature type="domain" description="ZZ-type" evidence="7">
    <location>
        <begin position="658"/>
        <end position="718"/>
    </location>
</feature>
<keyword evidence="1" id="KW-0479">Metal-binding</keyword>
<feature type="region of interest" description="Disordered" evidence="5">
    <location>
        <begin position="277"/>
        <end position="322"/>
    </location>
</feature>
<evidence type="ECO:0000256" key="1">
    <source>
        <dbReference type="ARBA" id="ARBA00022723"/>
    </source>
</evidence>
<feature type="compositionally biased region" description="Polar residues" evidence="5">
    <location>
        <begin position="168"/>
        <end position="195"/>
    </location>
</feature>
<dbReference type="CDD" id="cd00167">
    <property type="entry name" value="SANT"/>
    <property type="match status" value="1"/>
</dbReference>
<feature type="region of interest" description="Disordered" evidence="5">
    <location>
        <begin position="627"/>
        <end position="647"/>
    </location>
</feature>
<evidence type="ECO:0000256" key="3">
    <source>
        <dbReference type="ARBA" id="ARBA00022833"/>
    </source>
</evidence>
<feature type="compositionally biased region" description="Basic residues" evidence="5">
    <location>
        <begin position="409"/>
        <end position="428"/>
    </location>
</feature>
<dbReference type="SUPFAM" id="SSF46689">
    <property type="entry name" value="Homeodomain-like"/>
    <property type="match status" value="1"/>
</dbReference>
<feature type="domain" description="Myb-like" evidence="6">
    <location>
        <begin position="442"/>
        <end position="498"/>
    </location>
</feature>
<keyword evidence="9" id="KW-1185">Reference proteome</keyword>
<evidence type="ECO:0000256" key="4">
    <source>
        <dbReference type="PROSITE-ProRule" id="PRU00228"/>
    </source>
</evidence>
<dbReference type="GO" id="GO:0008270">
    <property type="term" value="F:zinc ion binding"/>
    <property type="evidence" value="ECO:0007669"/>
    <property type="project" value="UniProtKB-KW"/>
</dbReference>
<feature type="compositionally biased region" description="Polar residues" evidence="5">
    <location>
        <begin position="305"/>
        <end position="318"/>
    </location>
</feature>
<evidence type="ECO:0000259" key="6">
    <source>
        <dbReference type="PROSITE" id="PS50090"/>
    </source>
</evidence>
<organism evidence="8 9">
    <name type="scientific">Coemansia guatemalensis</name>
    <dbReference type="NCBI Taxonomy" id="2761395"/>
    <lineage>
        <taxon>Eukaryota</taxon>
        <taxon>Fungi</taxon>
        <taxon>Fungi incertae sedis</taxon>
        <taxon>Zoopagomycota</taxon>
        <taxon>Kickxellomycotina</taxon>
        <taxon>Kickxellomycetes</taxon>
        <taxon>Kickxellales</taxon>
        <taxon>Kickxellaceae</taxon>
        <taxon>Coemansia</taxon>
    </lineage>
</organism>
<dbReference type="SMART" id="SM00291">
    <property type="entry name" value="ZnF_ZZ"/>
    <property type="match status" value="1"/>
</dbReference>
<dbReference type="CDD" id="cd02249">
    <property type="entry name" value="ZZ"/>
    <property type="match status" value="1"/>
</dbReference>
<evidence type="ECO:0000256" key="2">
    <source>
        <dbReference type="ARBA" id="ARBA00022771"/>
    </source>
</evidence>
<dbReference type="Gene3D" id="3.30.60.90">
    <property type="match status" value="1"/>
</dbReference>
<feature type="compositionally biased region" description="Acidic residues" evidence="5">
    <location>
        <begin position="573"/>
        <end position="590"/>
    </location>
</feature>
<sequence>MAAEESIAAATPPSLDALPTKTAVAAIPSPEAEPTVAYDASDVVRNNDDYMLVYRAIETLKSQLSRARSDMDILVKLREHALAQPVDYVEALVSGTAPPAPPRQDVLDMPSVDIEPYLSSASSQAVTMYTQVFGRTSGFWLQSAVEDTSPAAQRSRPVRLASVRGSAQGFSRKSRSNTQQPSTANSGRLTGNTAVATPEKSPKRTQRHQQRQQQQHDAMESAYDRQNGMGATYATAASTHTAPADTFLMPPRSASASANQGSLAAPLIERANTEPICASSESQAQGSGDVNKRQARQTKADSDTRVSATQPTTPTHSGKSLKMLTPQMLAGFRQPETSPSCDEDDEYYNRLVQSVADSSADASAQIPVASHNYPPQTTGSRPAGKSLLFGSTPKPLRDTGKATPTPKSGRGRPRKNVSARPQPKKAKTGVRGPTRHDGDTPKPPSYNLPWSDHEQTTLERLLIEFPEEEVANDRWRKISMALGTRTMRQVASRVQKYFIKLSKAGLPVPGRVPDTSNWSSLSRPLSAVSAANDSVDGSTNNSAGTPRQQRRRRMAGSGPASGSHKRKHVDFTSSEEEDVDIDLGDFDDQEELHTSSGMPLPYDRKGKQVDRSGGLFTSNGGFELAAGSSSSGWMDSAPASTSTSAAQPSALRSAKAVHLGYRCDSCLAEPIVGIRWNCLDCRGAHAVDLCDECHEEGTFETEWHKDTHNFHAKRDAEMEPYYANEVAATALREYSYLA</sequence>
<dbReference type="PANTHER" id="PTHR22705">
    <property type="entry name" value="ZINC FINGER, ZZ DOMAIN CONTAINING 3"/>
    <property type="match status" value="1"/>
</dbReference>
<evidence type="ECO:0000313" key="9">
    <source>
        <dbReference type="Proteomes" id="UP001140094"/>
    </source>
</evidence>
<feature type="region of interest" description="Disordered" evidence="5">
    <location>
        <begin position="529"/>
        <end position="614"/>
    </location>
</feature>
<evidence type="ECO:0000256" key="5">
    <source>
        <dbReference type="SAM" id="MobiDB-lite"/>
    </source>
</evidence>
<feature type="compositionally biased region" description="Polar residues" evidence="5">
    <location>
        <begin position="529"/>
        <end position="547"/>
    </location>
</feature>
<dbReference type="InterPro" id="IPR043145">
    <property type="entry name" value="Znf_ZZ_sf"/>
</dbReference>
<comment type="caution">
    <text evidence="8">The sequence shown here is derived from an EMBL/GenBank/DDBJ whole genome shotgun (WGS) entry which is preliminary data.</text>
</comment>
<dbReference type="OrthoDB" id="424753at2759"/>
<dbReference type="Gene3D" id="1.10.10.60">
    <property type="entry name" value="Homeodomain-like"/>
    <property type="match status" value="1"/>
</dbReference>
<dbReference type="Pfam" id="PF00569">
    <property type="entry name" value="ZZ"/>
    <property type="match status" value="1"/>
</dbReference>
<dbReference type="InterPro" id="IPR009057">
    <property type="entry name" value="Homeodomain-like_sf"/>
</dbReference>
<dbReference type="AlphaFoldDB" id="A0A9W8HXY8"/>
<keyword evidence="3" id="KW-0862">Zinc</keyword>
<reference evidence="8" key="1">
    <citation type="submission" date="2022-07" db="EMBL/GenBank/DDBJ databases">
        <title>Phylogenomic reconstructions and comparative analyses of Kickxellomycotina fungi.</title>
        <authorList>
            <person name="Reynolds N.K."/>
            <person name="Stajich J.E."/>
            <person name="Barry K."/>
            <person name="Grigoriev I.V."/>
            <person name="Crous P."/>
            <person name="Smith M.E."/>
        </authorList>
    </citation>
    <scope>NUCLEOTIDE SEQUENCE</scope>
    <source>
        <strain evidence="8">NRRL 1565</strain>
    </source>
</reference>
<evidence type="ECO:0000313" key="8">
    <source>
        <dbReference type="EMBL" id="KAJ2796816.1"/>
    </source>
</evidence>
<feature type="compositionally biased region" description="Low complexity" evidence="5">
    <location>
        <begin position="636"/>
        <end position="647"/>
    </location>
</feature>
<feature type="region of interest" description="Disordered" evidence="5">
    <location>
        <begin position="147"/>
        <end position="222"/>
    </location>
</feature>
<dbReference type="PANTHER" id="PTHR22705:SF0">
    <property type="entry name" value="ZZ-TYPE ZINC FINGER-CONTAINING PROTEIN 3"/>
    <property type="match status" value="1"/>
</dbReference>
<proteinExistence type="predicted"/>
<dbReference type="SUPFAM" id="SSF57850">
    <property type="entry name" value="RING/U-box"/>
    <property type="match status" value="1"/>
</dbReference>
<dbReference type="PROSITE" id="PS50090">
    <property type="entry name" value="MYB_LIKE"/>
    <property type="match status" value="1"/>
</dbReference>
<dbReference type="Proteomes" id="UP001140094">
    <property type="component" value="Unassembled WGS sequence"/>
</dbReference>
<evidence type="ECO:0000259" key="7">
    <source>
        <dbReference type="PROSITE" id="PS50135"/>
    </source>
</evidence>
<gene>
    <name evidence="8" type="ORF">H4R20_005407</name>
</gene>
<evidence type="ECO:0008006" key="10">
    <source>
        <dbReference type="Google" id="ProtNLM"/>
    </source>
</evidence>
<protein>
    <recommendedName>
        <fullName evidence="10">ZZ-type domain-containing protein</fullName>
    </recommendedName>
</protein>
<name>A0A9W8HXY8_9FUNG</name>
<feature type="compositionally biased region" description="Polar residues" evidence="5">
    <location>
        <begin position="279"/>
        <end position="288"/>
    </location>
</feature>
<dbReference type="SMART" id="SM00717">
    <property type="entry name" value="SANT"/>
    <property type="match status" value="1"/>
</dbReference>
<dbReference type="InterPro" id="IPR001005">
    <property type="entry name" value="SANT/Myb"/>
</dbReference>
<dbReference type="InterPro" id="IPR000433">
    <property type="entry name" value="Znf_ZZ"/>
</dbReference>
<feature type="region of interest" description="Disordered" evidence="5">
    <location>
        <begin position="361"/>
        <end position="452"/>
    </location>
</feature>
<dbReference type="EMBL" id="JANBUO010001793">
    <property type="protein sequence ID" value="KAJ2796816.1"/>
    <property type="molecule type" value="Genomic_DNA"/>
</dbReference>
<dbReference type="PROSITE" id="PS50135">
    <property type="entry name" value="ZF_ZZ_2"/>
    <property type="match status" value="1"/>
</dbReference>
<dbReference type="InterPro" id="IPR037830">
    <property type="entry name" value="ZZZ3"/>
</dbReference>